<organism evidence="4">
    <name type="scientific">Rodentolepis nana</name>
    <name type="common">Dwarf tapeworm</name>
    <name type="synonym">Hymenolepis nana</name>
    <dbReference type="NCBI Taxonomy" id="102285"/>
    <lineage>
        <taxon>Eukaryota</taxon>
        <taxon>Metazoa</taxon>
        <taxon>Spiralia</taxon>
        <taxon>Lophotrochozoa</taxon>
        <taxon>Platyhelminthes</taxon>
        <taxon>Cestoda</taxon>
        <taxon>Eucestoda</taxon>
        <taxon>Cyclophyllidea</taxon>
        <taxon>Hymenolepididae</taxon>
        <taxon>Rodentolepis</taxon>
    </lineage>
</organism>
<gene>
    <name evidence="2" type="ORF">HNAJ_LOCUS3870</name>
</gene>
<reference evidence="4" key="1">
    <citation type="submission" date="2017-02" db="UniProtKB">
        <authorList>
            <consortium name="WormBaseParasite"/>
        </authorList>
    </citation>
    <scope>IDENTIFICATION</scope>
</reference>
<dbReference type="WBParaSite" id="HNAJ_0000387201-mRNA-1">
    <property type="protein sequence ID" value="HNAJ_0000387201-mRNA-1"/>
    <property type="gene ID" value="HNAJ_0000387201"/>
</dbReference>
<evidence type="ECO:0000313" key="4">
    <source>
        <dbReference type="WBParaSite" id="HNAJ_0000387201-mRNA-1"/>
    </source>
</evidence>
<feature type="compositionally biased region" description="Low complexity" evidence="1">
    <location>
        <begin position="81"/>
        <end position="94"/>
    </location>
</feature>
<feature type="region of interest" description="Disordered" evidence="1">
    <location>
        <begin position="74"/>
        <end position="121"/>
    </location>
</feature>
<dbReference type="Proteomes" id="UP000278807">
    <property type="component" value="Unassembled WGS sequence"/>
</dbReference>
<dbReference type="EMBL" id="UZAE01002426">
    <property type="protein sequence ID" value="VDN99729.1"/>
    <property type="molecule type" value="Genomic_DNA"/>
</dbReference>
<keyword evidence="3" id="KW-1185">Reference proteome</keyword>
<sequence length="121" mass="13503">METANSTFRSQDRNAAKAPSQNRVTEPYNVTCEAAIKPTMVSKRLIVKLQPVGIEAGCEVSTYEVDNSMDTRLSRNQLSQLTTDDMTPDLMDTPNLLRSSPSTEHTHSEDSHGRHRTAINR</sequence>
<accession>A0A0R3T9Y3</accession>
<reference evidence="2 3" key="2">
    <citation type="submission" date="2018-11" db="EMBL/GenBank/DDBJ databases">
        <authorList>
            <consortium name="Pathogen Informatics"/>
        </authorList>
    </citation>
    <scope>NUCLEOTIDE SEQUENCE [LARGE SCALE GENOMIC DNA]</scope>
</reference>
<evidence type="ECO:0000313" key="2">
    <source>
        <dbReference type="EMBL" id="VDN99729.1"/>
    </source>
</evidence>
<name>A0A0R3T9Y3_RODNA</name>
<proteinExistence type="predicted"/>
<evidence type="ECO:0000313" key="3">
    <source>
        <dbReference type="Proteomes" id="UP000278807"/>
    </source>
</evidence>
<protein>
    <submittedName>
        <fullName evidence="4">Kinesin motor domain-containing protein</fullName>
    </submittedName>
</protein>
<dbReference type="AlphaFoldDB" id="A0A0R3T9Y3"/>
<feature type="region of interest" description="Disordered" evidence="1">
    <location>
        <begin position="1"/>
        <end position="26"/>
    </location>
</feature>
<evidence type="ECO:0000256" key="1">
    <source>
        <dbReference type="SAM" id="MobiDB-lite"/>
    </source>
</evidence>